<comment type="caution">
    <text evidence="1">The sequence shown here is derived from an EMBL/GenBank/DDBJ whole genome shotgun (WGS) entry which is preliminary data.</text>
</comment>
<organism evidence="1 2">
    <name type="scientific">Amblyomma americanum</name>
    <name type="common">Lone star tick</name>
    <dbReference type="NCBI Taxonomy" id="6943"/>
    <lineage>
        <taxon>Eukaryota</taxon>
        <taxon>Metazoa</taxon>
        <taxon>Ecdysozoa</taxon>
        <taxon>Arthropoda</taxon>
        <taxon>Chelicerata</taxon>
        <taxon>Arachnida</taxon>
        <taxon>Acari</taxon>
        <taxon>Parasitiformes</taxon>
        <taxon>Ixodida</taxon>
        <taxon>Ixodoidea</taxon>
        <taxon>Ixodidae</taxon>
        <taxon>Amblyomminae</taxon>
        <taxon>Amblyomma</taxon>
    </lineage>
</organism>
<gene>
    <name evidence="1" type="ORF">V5799_025022</name>
</gene>
<accession>A0AAQ4EAD2</accession>
<dbReference type="AlphaFoldDB" id="A0AAQ4EAD2"/>
<evidence type="ECO:0000313" key="2">
    <source>
        <dbReference type="Proteomes" id="UP001321473"/>
    </source>
</evidence>
<dbReference type="Proteomes" id="UP001321473">
    <property type="component" value="Unassembled WGS sequence"/>
</dbReference>
<keyword evidence="2" id="KW-1185">Reference proteome</keyword>
<sequence>MPDHHHHQQQQQQKPDYTHCRAHASPMSLQLTLSFASCTHPALSNKRPTTLLDMGRHSGAAICARCVVFPQPTRICPIEFHEWKAQEEDDPGVQVHNIYTLRKAYRQKYKDVLQLSGVAIPNPGNKTLAM</sequence>
<proteinExistence type="predicted"/>
<evidence type="ECO:0000313" key="1">
    <source>
        <dbReference type="EMBL" id="KAK8771731.1"/>
    </source>
</evidence>
<name>A0AAQ4EAD2_AMBAM</name>
<dbReference type="EMBL" id="JARKHS020019381">
    <property type="protein sequence ID" value="KAK8771731.1"/>
    <property type="molecule type" value="Genomic_DNA"/>
</dbReference>
<protein>
    <submittedName>
        <fullName evidence="1">Uncharacterized protein</fullName>
    </submittedName>
</protein>
<reference evidence="1 2" key="1">
    <citation type="journal article" date="2023" name="Arcadia Sci">
        <title>De novo assembly of a long-read Amblyomma americanum tick genome.</title>
        <authorList>
            <person name="Chou S."/>
            <person name="Poskanzer K.E."/>
            <person name="Rollins M."/>
            <person name="Thuy-Boun P.S."/>
        </authorList>
    </citation>
    <scope>NUCLEOTIDE SEQUENCE [LARGE SCALE GENOMIC DNA]</scope>
    <source>
        <strain evidence="1">F_SG_1</strain>
        <tissue evidence="1">Salivary glands</tissue>
    </source>
</reference>